<evidence type="ECO:0000313" key="1">
    <source>
        <dbReference type="EMBL" id="MDO1449879.1"/>
    </source>
</evidence>
<comment type="caution">
    <text evidence="1">The sequence shown here is derived from an EMBL/GenBank/DDBJ whole genome shotgun (WGS) entry which is preliminary data.</text>
</comment>
<sequence length="187" mass="22180">MRAGIDYYPHPQVRITAGYCFVETYPYGEYPVANAFPEHRIWQTILLTQPLGRLTVQHRLRPEQRFLGNAATGRFENGRYENRFRYMFRVVWPLQGKTMEHHEFYAAFQDEIFINFGKQVSYNVFDQNRIYGAIGFNLGSPGRIEAGYMHQLVQQRNLQPDRQLVFENNHTLVIAYFCNINLYKDKQ</sequence>
<dbReference type="EMBL" id="JAUKPO010000023">
    <property type="protein sequence ID" value="MDO1449879.1"/>
    <property type="molecule type" value="Genomic_DNA"/>
</dbReference>
<dbReference type="Proteomes" id="UP001168528">
    <property type="component" value="Unassembled WGS sequence"/>
</dbReference>
<keyword evidence="2" id="KW-1185">Reference proteome</keyword>
<dbReference type="Pfam" id="PF10677">
    <property type="entry name" value="DUF2490"/>
    <property type="match status" value="1"/>
</dbReference>
<proteinExistence type="predicted"/>
<protein>
    <submittedName>
        <fullName evidence="1">DUF2490 domain-containing protein</fullName>
    </submittedName>
</protein>
<dbReference type="RefSeq" id="WP_302040682.1">
    <property type="nucleotide sequence ID" value="NZ_JAUKPO010000023.1"/>
</dbReference>
<accession>A0ABT8RCQ2</accession>
<reference evidence="1" key="1">
    <citation type="submission" date="2023-07" db="EMBL/GenBank/DDBJ databases">
        <title>The genome sequence of Rhodocytophaga aerolata KACC 12507.</title>
        <authorList>
            <person name="Zhang X."/>
        </authorList>
    </citation>
    <scope>NUCLEOTIDE SEQUENCE</scope>
    <source>
        <strain evidence="1">KACC 12507</strain>
    </source>
</reference>
<evidence type="ECO:0000313" key="2">
    <source>
        <dbReference type="Proteomes" id="UP001168528"/>
    </source>
</evidence>
<dbReference type="InterPro" id="IPR019619">
    <property type="entry name" value="DUF2490"/>
</dbReference>
<gene>
    <name evidence="1" type="ORF">Q0590_26605</name>
</gene>
<name>A0ABT8RCQ2_9BACT</name>
<organism evidence="1 2">
    <name type="scientific">Rhodocytophaga aerolata</name>
    <dbReference type="NCBI Taxonomy" id="455078"/>
    <lineage>
        <taxon>Bacteria</taxon>
        <taxon>Pseudomonadati</taxon>
        <taxon>Bacteroidota</taxon>
        <taxon>Cytophagia</taxon>
        <taxon>Cytophagales</taxon>
        <taxon>Rhodocytophagaceae</taxon>
        <taxon>Rhodocytophaga</taxon>
    </lineage>
</organism>